<dbReference type="AlphaFoldDB" id="A0A7X5ZT86"/>
<keyword evidence="3" id="KW-1185">Reference proteome</keyword>
<dbReference type="PANTHER" id="PTHR38442:SF1">
    <property type="entry name" value="INNER MEMBRANE PROTEIN"/>
    <property type="match status" value="1"/>
</dbReference>
<dbReference type="EMBL" id="JAAOYM010000002">
    <property type="protein sequence ID" value="NIJ14697.1"/>
    <property type="molecule type" value="Genomic_DNA"/>
</dbReference>
<keyword evidence="1" id="KW-0472">Membrane</keyword>
<name>A0A7X5ZT86_9PSEU</name>
<dbReference type="Proteomes" id="UP000545493">
    <property type="component" value="Unassembled WGS sequence"/>
</dbReference>
<accession>A0A7X5ZT86</accession>
<sequence>MEQPTSAAVPVSPPGVLAGEQSKRRGLRRMKLVALGFLLGATVIFLLASWAQSAGWPAWVGYVRAAAEAGMVGALADWFAVTALFRHPLGIKIPHTAIIPNKKNVLGDSLGDFVGSNFLSEPVVRDKLRRVETSRRAGEWLSRRENADRVTAELASVVRGAVTVLRDEDVQEVMEQAVVRRVVERQWGPPLGKLLEQVFADGAHYRLVDLVVDRVYEWVRDNHETVLRVVSERAPSWSPRFVDAMLADKVYGEVLAFAWAVKTDVNHPMRLALDRFLGEFAQDLQKDPDTMARAEQVKQQLVEHPEVRRLIDSAWSTAKEMLLTAAEDPSSELRRRVRDGLESLGRKLLSDASLAKKVDGWVEGAAAHVVNNYSREITTIITDTVERWDAEETSRKVELQVGRDLQFIRINGTVVGSLAGLVIYTVAQLLF</sequence>
<dbReference type="GO" id="GO:0005886">
    <property type="term" value="C:plasma membrane"/>
    <property type="evidence" value="ECO:0007669"/>
    <property type="project" value="TreeGrafter"/>
</dbReference>
<organism evidence="2 3">
    <name type="scientific">Saccharomonospora amisosensis</name>
    <dbReference type="NCBI Taxonomy" id="1128677"/>
    <lineage>
        <taxon>Bacteria</taxon>
        <taxon>Bacillati</taxon>
        <taxon>Actinomycetota</taxon>
        <taxon>Actinomycetes</taxon>
        <taxon>Pseudonocardiales</taxon>
        <taxon>Pseudonocardiaceae</taxon>
        <taxon>Saccharomonospora</taxon>
    </lineage>
</organism>
<keyword evidence="1" id="KW-1133">Transmembrane helix</keyword>
<dbReference type="PANTHER" id="PTHR38442">
    <property type="entry name" value="INNER MEMBRANE PROTEIN-RELATED"/>
    <property type="match status" value="1"/>
</dbReference>
<dbReference type="RefSeq" id="WP_167177040.1">
    <property type="nucleotide sequence ID" value="NZ_JAAOYM010000002.1"/>
</dbReference>
<reference evidence="2 3" key="1">
    <citation type="submission" date="2020-03" db="EMBL/GenBank/DDBJ databases">
        <title>Sequencing the genomes of 1000 actinobacteria strains.</title>
        <authorList>
            <person name="Klenk H.-P."/>
        </authorList>
    </citation>
    <scope>NUCLEOTIDE SEQUENCE [LARGE SCALE GENOMIC DNA]</scope>
    <source>
        <strain evidence="2 3">DSM 45685</strain>
    </source>
</reference>
<gene>
    <name evidence="2" type="ORF">FHU38_005098</name>
</gene>
<keyword evidence="1" id="KW-0812">Transmembrane</keyword>
<comment type="caution">
    <text evidence="2">The sequence shown here is derived from an EMBL/GenBank/DDBJ whole genome shotgun (WGS) entry which is preliminary data.</text>
</comment>
<dbReference type="InterPro" id="IPR007383">
    <property type="entry name" value="DUF445"/>
</dbReference>
<evidence type="ECO:0000256" key="1">
    <source>
        <dbReference type="SAM" id="Phobius"/>
    </source>
</evidence>
<proteinExistence type="predicted"/>
<protein>
    <submittedName>
        <fullName evidence="2">Uncharacterized membrane-anchored protein YjiN (DUF445 family)</fullName>
    </submittedName>
</protein>
<evidence type="ECO:0000313" key="2">
    <source>
        <dbReference type="EMBL" id="NIJ14697.1"/>
    </source>
</evidence>
<evidence type="ECO:0000313" key="3">
    <source>
        <dbReference type="Proteomes" id="UP000545493"/>
    </source>
</evidence>
<dbReference type="Pfam" id="PF04286">
    <property type="entry name" value="DUF445"/>
    <property type="match status" value="1"/>
</dbReference>
<feature type="transmembrane region" description="Helical" evidence="1">
    <location>
        <begin position="32"/>
        <end position="51"/>
    </location>
</feature>